<reference evidence="3" key="3">
    <citation type="submission" date="2025-09" db="UniProtKB">
        <authorList>
            <consortium name="Ensembl"/>
        </authorList>
    </citation>
    <scope>IDENTIFICATION</scope>
</reference>
<feature type="chain" id="PRO_5044268269" evidence="2">
    <location>
        <begin position="21"/>
        <end position="414"/>
    </location>
</feature>
<feature type="signal peptide" evidence="2">
    <location>
        <begin position="1"/>
        <end position="20"/>
    </location>
</feature>
<evidence type="ECO:0000313" key="3">
    <source>
        <dbReference type="Ensembl" id="ENSDCDP00010004158.1"/>
    </source>
</evidence>
<name>A0AAY4A4H4_9TELE</name>
<evidence type="ECO:0000313" key="4">
    <source>
        <dbReference type="Proteomes" id="UP000694580"/>
    </source>
</evidence>
<reference evidence="3 4" key="1">
    <citation type="submission" date="2020-06" db="EMBL/GenBank/DDBJ databases">
        <authorList>
            <consortium name="Wellcome Sanger Institute Data Sharing"/>
        </authorList>
    </citation>
    <scope>NUCLEOTIDE SEQUENCE [LARGE SCALE GENOMIC DNA]</scope>
</reference>
<accession>A0AAY4A4H4</accession>
<proteinExistence type="predicted"/>
<protein>
    <submittedName>
        <fullName evidence="3">Uncharacterized protein</fullName>
    </submittedName>
</protein>
<dbReference type="AlphaFoldDB" id="A0AAY4A4H4"/>
<dbReference type="Ensembl" id="ENSDCDT00010004312.1">
    <property type="protein sequence ID" value="ENSDCDP00010004158.1"/>
    <property type="gene ID" value="ENSDCDG00010001855.1"/>
</dbReference>
<organism evidence="3 4">
    <name type="scientific">Denticeps clupeoides</name>
    <name type="common">denticle herring</name>
    <dbReference type="NCBI Taxonomy" id="299321"/>
    <lineage>
        <taxon>Eukaryota</taxon>
        <taxon>Metazoa</taxon>
        <taxon>Chordata</taxon>
        <taxon>Craniata</taxon>
        <taxon>Vertebrata</taxon>
        <taxon>Euteleostomi</taxon>
        <taxon>Actinopterygii</taxon>
        <taxon>Neopterygii</taxon>
        <taxon>Teleostei</taxon>
        <taxon>Clupei</taxon>
        <taxon>Clupeiformes</taxon>
        <taxon>Denticipitoidei</taxon>
        <taxon>Denticipitidae</taxon>
        <taxon>Denticeps</taxon>
    </lineage>
</organism>
<dbReference type="Proteomes" id="UP000694580">
    <property type="component" value="Chromosome 4"/>
</dbReference>
<keyword evidence="2" id="KW-0732">Signal</keyword>
<gene>
    <name evidence="3" type="primary">CPM</name>
</gene>
<feature type="region of interest" description="Disordered" evidence="1">
    <location>
        <begin position="245"/>
        <end position="268"/>
    </location>
</feature>
<sequence length="414" mass="45276">MQNGTWTLLILMGFVLSVECSTFREKLAHGSRLTVELPTETESLEFVPADGSPGYTIWKRLQHSPSKGRLTGSIQNDHRWELPQVTFDDEGSYNVLNYWNKKSKSVLLFVQTAYKYIDRVAGEDLIIYLEGSRYQEANLFFSGEYGNLTLVRDGSPAAENNPDYDGRVKVRSSGIALSHVNVSDVGRYNLTDRRGRVVSITKMTLVDAHDFSAGRSLLSLLALLGIPVGICYCCKKRGNCCKKSSNCDRPVHNTSPSNTPTVPPPSYNDPSNTSGLNYTPVFTGDAGYPPQPAMPPGPNYTPVFTGDAGYPPQPAMPPGPGFNTGDNPIYPPVYPPTHPPQWTSDQYNPTSYTPMMTSNPTPASAVNIEMKSTLPADPLSVPQGQEALGPTSDPLQISNTPAQFQIDMGKNNFL</sequence>
<reference evidence="3" key="2">
    <citation type="submission" date="2025-08" db="UniProtKB">
        <authorList>
            <consortium name="Ensembl"/>
        </authorList>
    </citation>
    <scope>IDENTIFICATION</scope>
</reference>
<dbReference type="GeneTree" id="ENSGT00990000203830"/>
<evidence type="ECO:0000256" key="1">
    <source>
        <dbReference type="SAM" id="MobiDB-lite"/>
    </source>
</evidence>
<evidence type="ECO:0000256" key="2">
    <source>
        <dbReference type="SAM" id="SignalP"/>
    </source>
</evidence>
<keyword evidence="4" id="KW-1185">Reference proteome</keyword>